<keyword evidence="2" id="KW-1185">Reference proteome</keyword>
<dbReference type="AlphaFoldDB" id="A0A101JGG1"/>
<evidence type="ECO:0000313" key="1">
    <source>
        <dbReference type="EMBL" id="KUL26295.1"/>
    </source>
</evidence>
<reference evidence="1 2" key="1">
    <citation type="submission" date="2015-10" db="EMBL/GenBank/DDBJ databases">
        <authorList>
            <person name="Gilbert D.G."/>
        </authorList>
    </citation>
    <scope>NUCLEOTIDE SEQUENCE [LARGE SCALE GENOMIC DNA]</scope>
    <source>
        <strain evidence="1 2">NRRL B-16712</strain>
    </source>
</reference>
<proteinExistence type="predicted"/>
<dbReference type="GO" id="GO:0009306">
    <property type="term" value="P:protein secretion"/>
    <property type="evidence" value="ECO:0007669"/>
    <property type="project" value="InterPro"/>
</dbReference>
<accession>A0A101JGG1</accession>
<protein>
    <recommendedName>
        <fullName evidence="3">ESX-1 secretion-associated protein</fullName>
    </recommendedName>
</protein>
<dbReference type="Pfam" id="PF10824">
    <property type="entry name" value="T7SS_ESX_EspC"/>
    <property type="match status" value="1"/>
</dbReference>
<name>A0A101JGG1_9ACTN</name>
<dbReference type="Proteomes" id="UP000053244">
    <property type="component" value="Unassembled WGS sequence"/>
</dbReference>
<evidence type="ECO:0008006" key="3">
    <source>
        <dbReference type="Google" id="ProtNLM"/>
    </source>
</evidence>
<comment type="caution">
    <text evidence="1">The sequence shown here is derived from an EMBL/GenBank/DDBJ whole genome shotgun (WGS) entry which is preliminary data.</text>
</comment>
<dbReference type="RefSeq" id="WP_067702266.1">
    <property type="nucleotide sequence ID" value="NZ_LLZH01000307.1"/>
</dbReference>
<dbReference type="OrthoDB" id="3688882at2"/>
<dbReference type="InterPro" id="IPR022536">
    <property type="entry name" value="EspC"/>
</dbReference>
<gene>
    <name evidence="1" type="ORF">ADL15_38510</name>
</gene>
<evidence type="ECO:0000313" key="2">
    <source>
        <dbReference type="Proteomes" id="UP000053244"/>
    </source>
</evidence>
<sequence length="104" mass="11191">MAGGFEVDIEALRAHATAMLAIHDRFAAIKAASGAIFQADGAYGELCQFLPPVMEERHRDQDKGVGMLAENIELLAAGIKKTADAYQRTEESTTGVFNSFRSAT</sequence>
<dbReference type="EMBL" id="LLZH01000307">
    <property type="protein sequence ID" value="KUL26295.1"/>
    <property type="molecule type" value="Genomic_DNA"/>
</dbReference>
<organism evidence="1 2">
    <name type="scientific">Actinoplanes awajinensis subsp. mycoplanecinus</name>
    <dbReference type="NCBI Taxonomy" id="135947"/>
    <lineage>
        <taxon>Bacteria</taxon>
        <taxon>Bacillati</taxon>
        <taxon>Actinomycetota</taxon>
        <taxon>Actinomycetes</taxon>
        <taxon>Micromonosporales</taxon>
        <taxon>Micromonosporaceae</taxon>
        <taxon>Actinoplanes</taxon>
    </lineage>
</organism>